<evidence type="ECO:0000256" key="1">
    <source>
        <dbReference type="ARBA" id="ARBA00023125"/>
    </source>
</evidence>
<feature type="domain" description="HTH cro/C1-type" evidence="2">
    <location>
        <begin position="10"/>
        <end position="64"/>
    </location>
</feature>
<sequence length="70" mass="8206">MNVKYFGRRLMRVRKNRNLTQKELANEIDVSTKTVSRYEHGLAFPSKKQLYAISKLLNVDIDYLLMGSQN</sequence>
<dbReference type="InterPro" id="IPR001387">
    <property type="entry name" value="Cro/C1-type_HTH"/>
</dbReference>
<dbReference type="PANTHER" id="PTHR46558:SF11">
    <property type="entry name" value="HTH-TYPE TRANSCRIPTIONAL REGULATOR XRE"/>
    <property type="match status" value="1"/>
</dbReference>
<protein>
    <submittedName>
        <fullName evidence="3">Helix-turn-helix transcriptional regulator</fullName>
    </submittedName>
</protein>
<gene>
    <name evidence="3" type="ORF">F8251_00990</name>
</gene>
<dbReference type="GO" id="GO:0003677">
    <property type="term" value="F:DNA binding"/>
    <property type="evidence" value="ECO:0007669"/>
    <property type="project" value="UniProtKB-KW"/>
</dbReference>
<dbReference type="AlphaFoldDB" id="A0A6A1Z8Y2"/>
<dbReference type="CDD" id="cd00093">
    <property type="entry name" value="HTH_XRE"/>
    <property type="match status" value="1"/>
</dbReference>
<comment type="caution">
    <text evidence="3">The sequence shown here is derived from an EMBL/GenBank/DDBJ whole genome shotgun (WGS) entry which is preliminary data.</text>
</comment>
<dbReference type="SUPFAM" id="SSF47413">
    <property type="entry name" value="lambda repressor-like DNA-binding domains"/>
    <property type="match status" value="1"/>
</dbReference>
<organism evidence="3 4">
    <name type="scientific">Lactobacillus crispatus</name>
    <dbReference type="NCBI Taxonomy" id="47770"/>
    <lineage>
        <taxon>Bacteria</taxon>
        <taxon>Bacillati</taxon>
        <taxon>Bacillota</taxon>
        <taxon>Bacilli</taxon>
        <taxon>Lactobacillales</taxon>
        <taxon>Lactobacillaceae</taxon>
        <taxon>Lactobacillus</taxon>
    </lineage>
</organism>
<evidence type="ECO:0000259" key="2">
    <source>
        <dbReference type="PROSITE" id="PS50943"/>
    </source>
</evidence>
<keyword evidence="1" id="KW-0238">DNA-binding</keyword>
<evidence type="ECO:0000313" key="4">
    <source>
        <dbReference type="Proteomes" id="UP000430323"/>
    </source>
</evidence>
<proteinExistence type="predicted"/>
<dbReference type="SMART" id="SM00530">
    <property type="entry name" value="HTH_XRE"/>
    <property type="match status" value="1"/>
</dbReference>
<dbReference type="Gene3D" id="1.10.260.40">
    <property type="entry name" value="lambda repressor-like DNA-binding domains"/>
    <property type="match status" value="1"/>
</dbReference>
<dbReference type="PROSITE" id="PS50943">
    <property type="entry name" value="HTH_CROC1"/>
    <property type="match status" value="1"/>
</dbReference>
<dbReference type="PANTHER" id="PTHR46558">
    <property type="entry name" value="TRACRIPTIONAL REGULATORY PROTEIN-RELATED-RELATED"/>
    <property type="match status" value="1"/>
</dbReference>
<dbReference type="InterPro" id="IPR010982">
    <property type="entry name" value="Lambda_DNA-bd_dom_sf"/>
</dbReference>
<evidence type="ECO:0000313" key="3">
    <source>
        <dbReference type="EMBL" id="KAB1978304.1"/>
    </source>
</evidence>
<dbReference type="Pfam" id="PF01381">
    <property type="entry name" value="HTH_3"/>
    <property type="match status" value="1"/>
</dbReference>
<name>A0A6A1Z8Y2_9LACO</name>
<dbReference type="Proteomes" id="UP000430323">
    <property type="component" value="Unassembled WGS sequence"/>
</dbReference>
<accession>A0A6A1Z8Y2</accession>
<dbReference type="EMBL" id="WBOB01000002">
    <property type="protein sequence ID" value="KAB1978304.1"/>
    <property type="molecule type" value="Genomic_DNA"/>
</dbReference>
<dbReference type="RefSeq" id="WP_151495066.1">
    <property type="nucleotide sequence ID" value="NZ_JASOEQ010000003.1"/>
</dbReference>
<reference evidence="3 4" key="1">
    <citation type="submission" date="2019-09" db="EMBL/GenBank/DDBJ databases">
        <title>Investigation of probiotic properties of different lactic acid bacteria.</title>
        <authorList>
            <person name="Jaomanjaka F."/>
            <person name="Blanc P."/>
        </authorList>
    </citation>
    <scope>NUCLEOTIDE SEQUENCE [LARGE SCALE GENOMIC DNA]</scope>
    <source>
        <strain evidence="3 4">BIO6272</strain>
    </source>
</reference>